<accession>I3RA45</accession>
<protein>
    <submittedName>
        <fullName evidence="2">Uncharacterized protein</fullName>
    </submittedName>
</protein>
<dbReference type="EMBL" id="CP001870">
    <property type="protein sequence ID" value="AFK21105.1"/>
    <property type="molecule type" value="Genomic_DNA"/>
</dbReference>
<feature type="compositionally biased region" description="Low complexity" evidence="1">
    <location>
        <begin position="8"/>
        <end position="17"/>
    </location>
</feature>
<name>I3RA45_HALMT</name>
<evidence type="ECO:0000256" key="1">
    <source>
        <dbReference type="SAM" id="MobiDB-lite"/>
    </source>
</evidence>
<gene>
    <name evidence="2" type="ordered locus">HFX_5273</name>
</gene>
<dbReference type="HOGENOM" id="CLU_2949185_0_0_2"/>
<geneLocation type="plasmid" evidence="2 3">
    <name>pHM300</name>
</geneLocation>
<dbReference type="Proteomes" id="UP000006469">
    <property type="component" value="Plasmid pHM300"/>
</dbReference>
<dbReference type="AlphaFoldDB" id="I3RA45"/>
<dbReference type="KEGG" id="hme:HFX_5273"/>
<feature type="region of interest" description="Disordered" evidence="1">
    <location>
        <begin position="1"/>
        <end position="27"/>
    </location>
</feature>
<evidence type="ECO:0000313" key="3">
    <source>
        <dbReference type="Proteomes" id="UP000006469"/>
    </source>
</evidence>
<reference evidence="2 3" key="1">
    <citation type="journal article" date="2012" name="J. Bacteriol.">
        <title>Complete genome sequence of the metabolically versatile halophilic archaeon Haloferax mediterranei, a poly(3-hydroxybutyrate-co-3-hydroxyvalerate) producer.</title>
        <authorList>
            <person name="Han J."/>
            <person name="Zhang F."/>
            <person name="Hou J."/>
            <person name="Liu X."/>
            <person name="Li M."/>
            <person name="Liu H."/>
            <person name="Cai L."/>
            <person name="Zhang B."/>
            <person name="Chen Y."/>
            <person name="Zhou J."/>
            <person name="Hu S."/>
            <person name="Xiang H."/>
        </authorList>
    </citation>
    <scope>NUCLEOTIDE SEQUENCE [LARGE SCALE GENOMIC DNA]</scope>
    <source>
        <strain evidence="3">ATCC 33500 / DSM 1411 / JCM 8866 / NBRC 14739 / NCIMB 2177 / R-4</strain>
        <plasmid evidence="3">pHM300</plasmid>
    </source>
</reference>
<sequence>MTDGGTVPASPAAGSSESETERSTPFKNRSMLSFDIVNAHANAPFESYSHHRNRYFESI</sequence>
<organism evidence="2 3">
    <name type="scientific">Haloferax mediterranei (strain ATCC 33500 / DSM 1411 / JCM 8866 / NBRC 14739 / NCIMB 2177 / R-4)</name>
    <name type="common">Halobacterium mediterranei</name>
    <dbReference type="NCBI Taxonomy" id="523841"/>
    <lineage>
        <taxon>Archaea</taxon>
        <taxon>Methanobacteriati</taxon>
        <taxon>Methanobacteriota</taxon>
        <taxon>Stenosarchaea group</taxon>
        <taxon>Halobacteria</taxon>
        <taxon>Halobacteriales</taxon>
        <taxon>Haloferacaceae</taxon>
        <taxon>Haloferax</taxon>
    </lineage>
</organism>
<evidence type="ECO:0000313" key="2">
    <source>
        <dbReference type="EMBL" id="AFK21105.1"/>
    </source>
</evidence>
<keyword evidence="2" id="KW-0614">Plasmid</keyword>
<proteinExistence type="predicted"/>